<dbReference type="InterPro" id="IPR053134">
    <property type="entry name" value="RNA-dir_DNA_polymerase"/>
</dbReference>
<dbReference type="Gene3D" id="3.30.70.270">
    <property type="match status" value="1"/>
</dbReference>
<dbReference type="EMBL" id="BQNB010008739">
    <property type="protein sequence ID" value="GJS53634.1"/>
    <property type="molecule type" value="Genomic_DNA"/>
</dbReference>
<keyword evidence="3" id="KW-0548">Nucleotidyltransferase</keyword>
<keyword evidence="3" id="KW-0808">Transferase</keyword>
<dbReference type="PANTHER" id="PTHR24559">
    <property type="entry name" value="TRANSPOSON TY3-I GAG-POL POLYPROTEIN"/>
    <property type="match status" value="1"/>
</dbReference>
<keyword evidence="4" id="KW-1185">Reference proteome</keyword>
<comment type="caution">
    <text evidence="3">The sequence shown here is derived from an EMBL/GenBank/DDBJ whole genome shotgun (WGS) entry which is preliminary data.</text>
</comment>
<accession>A0ABQ4WL45</accession>
<gene>
    <name evidence="3" type="ORF">Tco_0626996</name>
</gene>
<protein>
    <submittedName>
        <fullName evidence="3">Reverse transcriptase domain-containing protein</fullName>
    </submittedName>
</protein>
<evidence type="ECO:0000313" key="4">
    <source>
        <dbReference type="Proteomes" id="UP001151760"/>
    </source>
</evidence>
<organism evidence="3 4">
    <name type="scientific">Tanacetum coccineum</name>
    <dbReference type="NCBI Taxonomy" id="301880"/>
    <lineage>
        <taxon>Eukaryota</taxon>
        <taxon>Viridiplantae</taxon>
        <taxon>Streptophyta</taxon>
        <taxon>Embryophyta</taxon>
        <taxon>Tracheophyta</taxon>
        <taxon>Spermatophyta</taxon>
        <taxon>Magnoliopsida</taxon>
        <taxon>eudicotyledons</taxon>
        <taxon>Gunneridae</taxon>
        <taxon>Pentapetalae</taxon>
        <taxon>asterids</taxon>
        <taxon>campanulids</taxon>
        <taxon>Asterales</taxon>
        <taxon>Asteraceae</taxon>
        <taxon>Asteroideae</taxon>
        <taxon>Anthemideae</taxon>
        <taxon>Anthemidinae</taxon>
        <taxon>Tanacetum</taxon>
    </lineage>
</organism>
<dbReference type="Gene3D" id="3.10.10.10">
    <property type="entry name" value="HIV Type 1 Reverse Transcriptase, subunit A, domain 1"/>
    <property type="match status" value="1"/>
</dbReference>
<evidence type="ECO:0000259" key="2">
    <source>
        <dbReference type="PROSITE" id="PS50878"/>
    </source>
</evidence>
<evidence type="ECO:0000313" key="3">
    <source>
        <dbReference type="EMBL" id="GJS53634.1"/>
    </source>
</evidence>
<dbReference type="PANTHER" id="PTHR24559:SF427">
    <property type="entry name" value="RNA-DIRECTED DNA POLYMERASE"/>
    <property type="match status" value="1"/>
</dbReference>
<dbReference type="Pfam" id="PF00078">
    <property type="entry name" value="RVT_1"/>
    <property type="match status" value="1"/>
</dbReference>
<name>A0ABQ4WL45_9ASTR</name>
<dbReference type="InterPro" id="IPR043502">
    <property type="entry name" value="DNA/RNA_pol_sf"/>
</dbReference>
<dbReference type="PROSITE" id="PS50878">
    <property type="entry name" value="RT_POL"/>
    <property type="match status" value="1"/>
</dbReference>
<feature type="compositionally biased region" description="Basic and acidic residues" evidence="1">
    <location>
        <begin position="186"/>
        <end position="198"/>
    </location>
</feature>
<dbReference type="SUPFAM" id="SSF56672">
    <property type="entry name" value="DNA/RNA polymerases"/>
    <property type="match status" value="1"/>
</dbReference>
<reference evidence="3" key="2">
    <citation type="submission" date="2022-01" db="EMBL/GenBank/DDBJ databases">
        <authorList>
            <person name="Yamashiro T."/>
            <person name="Shiraishi A."/>
            <person name="Satake H."/>
            <person name="Nakayama K."/>
        </authorList>
    </citation>
    <scope>NUCLEOTIDE SEQUENCE</scope>
</reference>
<dbReference type="CDD" id="cd01647">
    <property type="entry name" value="RT_LTR"/>
    <property type="match status" value="1"/>
</dbReference>
<keyword evidence="3" id="KW-0695">RNA-directed DNA polymerase</keyword>
<dbReference type="InterPro" id="IPR000477">
    <property type="entry name" value="RT_dom"/>
</dbReference>
<dbReference type="GO" id="GO:0003964">
    <property type="term" value="F:RNA-directed DNA polymerase activity"/>
    <property type="evidence" value="ECO:0007669"/>
    <property type="project" value="UniProtKB-KW"/>
</dbReference>
<feature type="domain" description="Reverse transcriptase" evidence="2">
    <location>
        <begin position="384"/>
        <end position="556"/>
    </location>
</feature>
<evidence type="ECO:0000256" key="1">
    <source>
        <dbReference type="SAM" id="MobiDB-lite"/>
    </source>
</evidence>
<dbReference type="InterPro" id="IPR043128">
    <property type="entry name" value="Rev_trsase/Diguanyl_cyclase"/>
</dbReference>
<reference evidence="3" key="1">
    <citation type="journal article" date="2022" name="Int. J. Mol. Sci.">
        <title>Draft Genome of Tanacetum Coccineum: Genomic Comparison of Closely Related Tanacetum-Family Plants.</title>
        <authorList>
            <person name="Yamashiro T."/>
            <person name="Shiraishi A."/>
            <person name="Nakayama K."/>
            <person name="Satake H."/>
        </authorList>
    </citation>
    <scope>NUCLEOTIDE SEQUENCE</scope>
</reference>
<dbReference type="Proteomes" id="UP001151760">
    <property type="component" value="Unassembled WGS sequence"/>
</dbReference>
<sequence length="556" mass="63463">MTDALIKALISQGVADALAKRDIDRSRNGDDSHDSGGDRRRRMPVARECTYTDFLKCQPLNFKGTEGVVGLTQWFEKMKSIFHITSCTIACQIKFATCTLQGNAVTWWNSHVKGTNVLSYNQRFQELALICGRMFPEKFDEGEKYVGGPPDMIHGSVMASKPKIMQDAIEFATELMDQKIRTLAEHQAKNRRKFEDTSRNNQNQQQPFKRHNVARAYTVGPEEKKRTEELNLCALSATIIIMDSVLSSTPTARGLAIRPGTGHFRGDFLKLRNKNQGNQIGNGNAVARAYAMGNARKTPDANVVTAHITMKKTEDKSKDKRLEDVPIVKDFPEVFLEDLSGIPPTRQVEFPIDLIPGAAPVARAPYRLAPSEMKELSDQLQELSDKGFIRPSSSPWGASVLFVKKKDGSFQMCIYYLELNKLTVKNRYPLLRIDDLFDQLQGSSVYSKIDLRSGYHQLRVREEDIPKTAFRTRYGHYEFQVMPFGFTNAPVVFMDLMNWVCKPYLDKFVIVFIDDILIYSKTKQEHGQHLKLILELLKKEELYEKFSKYEFWIPKV</sequence>
<feature type="region of interest" description="Disordered" evidence="1">
    <location>
        <begin position="186"/>
        <end position="212"/>
    </location>
</feature>
<proteinExistence type="predicted"/>